<evidence type="ECO:0000313" key="2">
    <source>
        <dbReference type="Proteomes" id="UP000075809"/>
    </source>
</evidence>
<evidence type="ECO:0000313" key="1">
    <source>
        <dbReference type="EMBL" id="KYQ57434.1"/>
    </source>
</evidence>
<protein>
    <submittedName>
        <fullName evidence="1">Uncharacterized protein</fullName>
    </submittedName>
</protein>
<reference evidence="1 2" key="1">
    <citation type="submission" date="2015-09" db="EMBL/GenBank/DDBJ databases">
        <title>Trachymyrmex zeteki WGS genome.</title>
        <authorList>
            <person name="Nygaard S."/>
            <person name="Hu H."/>
            <person name="Boomsma J."/>
            <person name="Zhang G."/>
        </authorList>
    </citation>
    <scope>NUCLEOTIDE SEQUENCE [LARGE SCALE GENOMIC DNA]</scope>
    <source>
        <strain evidence="1">Tzet28-1</strain>
        <tissue evidence="1">Whole body</tissue>
    </source>
</reference>
<keyword evidence="2" id="KW-1185">Reference proteome</keyword>
<sequence length="456" mass="51358">MSRIIGVRERVRDLFVMHPENPDERSQGQRELAKISKDGLSKVKKWRAGARRAYVDVARLGVKFNLSFGPNLQRLRDAALATFSPTSSGRFDINGGNVRRMEQGTENRKQGTVRYQHMKHNATEYRSGCIKQIALKAARVITHSQLCPFKTNYYVHHRHAQSLSSPCLVLCTEKFGLQFANRSGKKAVRVIICHYPANVYPRHLIGHQAGPRYGISRGGRRMKLGVNFRYIVGQFYVAANSCQSDKCTAINSIWKCSAQQTVNSQIKKRVFLSKRERVIGADLTKADLRADIHFTSEPLLLVPSLIAFCPSLLISRGLELTLFSLRPERTNGTCVAIGVDNDNGPKFGIISSILVNLNSNVCLVCNVLSCVMYNEHFHEKPDKCETLSDFCLKNYEAVCNFCNDIAMRCAWCNKSMCIYSTSSQSQTKTLHIITLNIKCEHLIIIILFSVLLYASL</sequence>
<name>A0A151XAP7_9HYME</name>
<accession>A0A151XAP7</accession>
<dbReference type="EMBL" id="KQ982335">
    <property type="protein sequence ID" value="KYQ57434.1"/>
    <property type="molecule type" value="Genomic_DNA"/>
</dbReference>
<dbReference type="Proteomes" id="UP000075809">
    <property type="component" value="Unassembled WGS sequence"/>
</dbReference>
<organism evidence="1 2">
    <name type="scientific">Mycetomoellerius zeteki</name>
    <dbReference type="NCBI Taxonomy" id="64791"/>
    <lineage>
        <taxon>Eukaryota</taxon>
        <taxon>Metazoa</taxon>
        <taxon>Ecdysozoa</taxon>
        <taxon>Arthropoda</taxon>
        <taxon>Hexapoda</taxon>
        <taxon>Insecta</taxon>
        <taxon>Pterygota</taxon>
        <taxon>Neoptera</taxon>
        <taxon>Endopterygota</taxon>
        <taxon>Hymenoptera</taxon>
        <taxon>Apocrita</taxon>
        <taxon>Aculeata</taxon>
        <taxon>Formicoidea</taxon>
        <taxon>Formicidae</taxon>
        <taxon>Myrmicinae</taxon>
        <taxon>Mycetomoellerius</taxon>
    </lineage>
</organism>
<gene>
    <name evidence="1" type="ORF">ALC60_03395</name>
</gene>
<dbReference type="AlphaFoldDB" id="A0A151XAP7"/>
<proteinExistence type="predicted"/>